<keyword evidence="1" id="KW-1133">Transmembrane helix</keyword>
<organism evidence="2">
    <name type="scientific">Klebsiella pneumoniae</name>
    <dbReference type="NCBI Taxonomy" id="573"/>
    <lineage>
        <taxon>Bacteria</taxon>
        <taxon>Pseudomonadati</taxon>
        <taxon>Pseudomonadota</taxon>
        <taxon>Gammaproteobacteria</taxon>
        <taxon>Enterobacterales</taxon>
        <taxon>Enterobacteriaceae</taxon>
        <taxon>Klebsiella/Raoultella group</taxon>
        <taxon>Klebsiella</taxon>
        <taxon>Klebsiella pneumoniae complex</taxon>
    </lineage>
</organism>
<dbReference type="PATRIC" id="fig|573.1650.peg.5655"/>
<feature type="transmembrane region" description="Helical" evidence="1">
    <location>
        <begin position="63"/>
        <end position="82"/>
    </location>
</feature>
<proteinExistence type="predicted"/>
<feature type="transmembrane region" description="Helical" evidence="1">
    <location>
        <begin position="39"/>
        <end position="56"/>
    </location>
</feature>
<feature type="transmembrane region" description="Helical" evidence="1">
    <location>
        <begin position="88"/>
        <end position="105"/>
    </location>
</feature>
<dbReference type="GeneID" id="93756882"/>
<keyword evidence="1" id="KW-0812">Transmembrane</keyword>
<name>A0A1B1LQI6_KLEPN</name>
<evidence type="ECO:0000256" key="1">
    <source>
        <dbReference type="SAM" id="Phobius"/>
    </source>
</evidence>
<dbReference type="RefSeq" id="WP_017900716.1">
    <property type="nucleotide sequence ID" value="NZ_AP018583.1"/>
</dbReference>
<geneLocation type="plasmid" evidence="2">
    <name>pKP04VIM</name>
</geneLocation>
<protein>
    <submittedName>
        <fullName evidence="2">Uncharacterized protein</fullName>
    </submittedName>
</protein>
<keyword evidence="1" id="KW-0472">Membrane</keyword>
<evidence type="ECO:0000313" key="2">
    <source>
        <dbReference type="EMBL" id="ANS55316.1"/>
    </source>
</evidence>
<dbReference type="AlphaFoldDB" id="A0A1B1LQI6"/>
<reference evidence="2" key="1">
    <citation type="submission" date="2015-12" db="EMBL/GenBank/DDBJ databases">
        <title>Klebsiella pneumoniae strain KP04 plasmid pKP04VIM, complete sequence.</title>
        <authorList>
            <person name="Li R."/>
            <person name="Lin D."/>
            <person name="Chen C."/>
        </authorList>
    </citation>
    <scope>NUCLEOTIDE SEQUENCE</scope>
    <source>
        <plasmid evidence="2">pKP04VIM</plasmid>
    </source>
</reference>
<feature type="transmembrane region" description="Helical" evidence="1">
    <location>
        <begin position="12"/>
        <end position="33"/>
    </location>
</feature>
<sequence length="114" mass="12402">MINIKEIPLRDILVVGIPVLLFLTLLCMLKSHFPDVVNVIGTLFVFIFSPALVALLTLNRGVFVYFAGALVTQVLTASLVYFVSSRDFSESVGLGACAIVIYVIAQSKINDINP</sequence>
<accession>A0A1B1LQI6</accession>
<keyword evidence="2" id="KW-0614">Plasmid</keyword>
<dbReference type="EMBL" id="KU318421">
    <property type="protein sequence ID" value="ANS55316.1"/>
    <property type="molecule type" value="Genomic_DNA"/>
</dbReference>